<dbReference type="AlphaFoldDB" id="A0A370G807"/>
<organism evidence="2 3">
    <name type="scientific">Aquicella lusitana</name>
    <dbReference type="NCBI Taxonomy" id="254246"/>
    <lineage>
        <taxon>Bacteria</taxon>
        <taxon>Pseudomonadati</taxon>
        <taxon>Pseudomonadota</taxon>
        <taxon>Gammaproteobacteria</taxon>
        <taxon>Legionellales</taxon>
        <taxon>Coxiellaceae</taxon>
        <taxon>Aquicella</taxon>
    </lineage>
</organism>
<feature type="signal peptide" evidence="1">
    <location>
        <begin position="1"/>
        <end position="22"/>
    </location>
</feature>
<name>A0A370G807_9COXI</name>
<keyword evidence="1" id="KW-0732">Signal</keyword>
<evidence type="ECO:0000313" key="3">
    <source>
        <dbReference type="Proteomes" id="UP000254720"/>
    </source>
</evidence>
<keyword evidence="3" id="KW-1185">Reference proteome</keyword>
<proteinExistence type="predicted"/>
<evidence type="ECO:0000313" key="2">
    <source>
        <dbReference type="EMBL" id="RDI39059.1"/>
    </source>
</evidence>
<evidence type="ECO:0000256" key="1">
    <source>
        <dbReference type="SAM" id="SignalP"/>
    </source>
</evidence>
<protein>
    <submittedName>
        <fullName evidence="2">Uncharacterized protein</fullName>
    </submittedName>
</protein>
<dbReference type="Proteomes" id="UP000254720">
    <property type="component" value="Unassembled WGS sequence"/>
</dbReference>
<gene>
    <name evidence="2" type="ORF">C8D86_12915</name>
</gene>
<accession>A0A370G807</accession>
<dbReference type="EMBL" id="QQAX01000029">
    <property type="protein sequence ID" value="RDI39059.1"/>
    <property type="molecule type" value="Genomic_DNA"/>
</dbReference>
<comment type="caution">
    <text evidence="2">The sequence shown here is derived from an EMBL/GenBank/DDBJ whole genome shotgun (WGS) entry which is preliminary data.</text>
</comment>
<sequence length="105" mass="11844">MKIVMLGLSTIALLLFSLTASAEKIIISGEPVVIEKKAEVYVPSTVVTTTHDYYYFATDNRKIVCYKEVQPALVKLDSGVFRVKLGTDEVNLHCYDYSPEYFVIE</sequence>
<feature type="chain" id="PRO_5017084576" evidence="1">
    <location>
        <begin position="23"/>
        <end position="105"/>
    </location>
</feature>
<reference evidence="2 3" key="1">
    <citation type="submission" date="2018-07" db="EMBL/GenBank/DDBJ databases">
        <title>Genomic Encyclopedia of Type Strains, Phase IV (KMG-IV): sequencing the most valuable type-strain genomes for metagenomic binning, comparative biology and taxonomic classification.</title>
        <authorList>
            <person name="Goeker M."/>
        </authorList>
    </citation>
    <scope>NUCLEOTIDE SEQUENCE [LARGE SCALE GENOMIC DNA]</scope>
    <source>
        <strain evidence="2 3">DSM 16500</strain>
    </source>
</reference>